<keyword evidence="6 7" id="KW-0472">Membrane</keyword>
<name>A0ABV6HHW6_9SPHI</name>
<evidence type="ECO:0000256" key="5">
    <source>
        <dbReference type="ARBA" id="ARBA00022989"/>
    </source>
</evidence>
<dbReference type="EMBL" id="JBHLWO010000001">
    <property type="protein sequence ID" value="MFC0318296.1"/>
    <property type="molecule type" value="Genomic_DNA"/>
</dbReference>
<keyword evidence="10" id="KW-1185">Reference proteome</keyword>
<protein>
    <submittedName>
        <fullName evidence="9">DUF421 domain-containing protein</fullName>
    </submittedName>
</protein>
<evidence type="ECO:0000256" key="3">
    <source>
        <dbReference type="ARBA" id="ARBA00022475"/>
    </source>
</evidence>
<comment type="subcellular location">
    <subcellularLocation>
        <location evidence="1">Cell membrane</location>
        <topology evidence="1">Multi-pass membrane protein</topology>
    </subcellularLocation>
</comment>
<evidence type="ECO:0000256" key="1">
    <source>
        <dbReference type="ARBA" id="ARBA00004651"/>
    </source>
</evidence>
<keyword evidence="5 7" id="KW-1133">Transmembrane helix</keyword>
<evidence type="ECO:0000313" key="10">
    <source>
        <dbReference type="Proteomes" id="UP001589774"/>
    </source>
</evidence>
<reference evidence="9 10" key="1">
    <citation type="submission" date="2024-09" db="EMBL/GenBank/DDBJ databases">
        <authorList>
            <person name="Sun Q."/>
            <person name="Mori K."/>
        </authorList>
    </citation>
    <scope>NUCLEOTIDE SEQUENCE [LARGE SCALE GENOMIC DNA]</scope>
    <source>
        <strain evidence="9 10">CCM 7765</strain>
    </source>
</reference>
<proteinExistence type="inferred from homology"/>
<dbReference type="Pfam" id="PF04239">
    <property type="entry name" value="DUF421"/>
    <property type="match status" value="1"/>
</dbReference>
<feature type="transmembrane region" description="Helical" evidence="7">
    <location>
        <begin position="20"/>
        <end position="45"/>
    </location>
</feature>
<feature type="domain" description="YetF C-terminal" evidence="8">
    <location>
        <begin position="102"/>
        <end position="172"/>
    </location>
</feature>
<comment type="caution">
    <text evidence="9">The sequence shown here is derived from an EMBL/GenBank/DDBJ whole genome shotgun (WGS) entry which is preliminary data.</text>
</comment>
<evidence type="ECO:0000313" key="9">
    <source>
        <dbReference type="EMBL" id="MFC0318296.1"/>
    </source>
</evidence>
<dbReference type="Gene3D" id="3.30.240.20">
    <property type="entry name" value="bsu07140 like domains"/>
    <property type="match status" value="1"/>
</dbReference>
<evidence type="ECO:0000256" key="2">
    <source>
        <dbReference type="ARBA" id="ARBA00006448"/>
    </source>
</evidence>
<dbReference type="InterPro" id="IPR023090">
    <property type="entry name" value="UPF0702_alpha/beta_dom_sf"/>
</dbReference>
<evidence type="ECO:0000256" key="6">
    <source>
        <dbReference type="ARBA" id="ARBA00023136"/>
    </source>
</evidence>
<feature type="transmembrane region" description="Helical" evidence="7">
    <location>
        <begin position="79"/>
        <end position="97"/>
    </location>
</feature>
<keyword evidence="4 7" id="KW-0812">Transmembrane</keyword>
<evidence type="ECO:0000259" key="8">
    <source>
        <dbReference type="Pfam" id="PF04239"/>
    </source>
</evidence>
<evidence type="ECO:0000256" key="7">
    <source>
        <dbReference type="SAM" id="Phobius"/>
    </source>
</evidence>
<evidence type="ECO:0000256" key="4">
    <source>
        <dbReference type="ARBA" id="ARBA00022692"/>
    </source>
</evidence>
<accession>A0ABV6HHW6</accession>
<keyword evidence="3" id="KW-1003">Cell membrane</keyword>
<dbReference type="InterPro" id="IPR007353">
    <property type="entry name" value="DUF421"/>
</dbReference>
<comment type="similarity">
    <text evidence="2">Belongs to the UPF0702 family.</text>
</comment>
<sequence>MKKEDIQLGDWLRVFIGEAPGAFFIEIVIRTIVIYAILMIGFRLIGSRMAGQLSRTEQASLVTLAAAIGVPIQSPERGILPAIIIAIVVVFFGRIIAKRASKSEKFERISQGNIDTLVENGVLCLQNIRSTTLTRERVFAQLRSEHIVHLGQVKRLYIEPNGSFTLIENEDDLAGLSIIPANDTAYLHRFQLTDQTVCAYCGLDQGKDTSCKNCGKSSWVQAIYRSEKPSRESSF</sequence>
<dbReference type="RefSeq" id="WP_130856342.1">
    <property type="nucleotide sequence ID" value="NZ_JBHLWO010000001.1"/>
</dbReference>
<gene>
    <name evidence="9" type="ORF">ACFFI0_08240</name>
</gene>
<dbReference type="PANTHER" id="PTHR34582">
    <property type="entry name" value="UPF0702 TRANSMEMBRANE PROTEIN YCAP"/>
    <property type="match status" value="1"/>
</dbReference>
<organism evidence="9 10">
    <name type="scientific">Olivibacter oleidegradans</name>
    <dbReference type="NCBI Taxonomy" id="760123"/>
    <lineage>
        <taxon>Bacteria</taxon>
        <taxon>Pseudomonadati</taxon>
        <taxon>Bacteroidota</taxon>
        <taxon>Sphingobacteriia</taxon>
        <taxon>Sphingobacteriales</taxon>
        <taxon>Sphingobacteriaceae</taxon>
        <taxon>Olivibacter</taxon>
    </lineage>
</organism>
<dbReference type="PANTHER" id="PTHR34582:SF6">
    <property type="entry name" value="UPF0702 TRANSMEMBRANE PROTEIN YCAP"/>
    <property type="match status" value="1"/>
</dbReference>
<dbReference type="Proteomes" id="UP001589774">
    <property type="component" value="Unassembled WGS sequence"/>
</dbReference>